<evidence type="ECO:0000259" key="2">
    <source>
        <dbReference type="Pfam" id="PF09992"/>
    </source>
</evidence>
<dbReference type="Pfam" id="PF09992">
    <property type="entry name" value="NAGPA"/>
    <property type="match status" value="1"/>
</dbReference>
<keyword evidence="1" id="KW-0472">Membrane</keyword>
<sequence length="357" mass="38656">MYKRKGYVKINMIKKILKIILKFSVSISILLCAFMVLVFYCNLGPFNKLRTLWVTTAMTTFKHQWLATDFISSTEINRILNSNRVVATNDKTSTGESAAKNNLSEKSYNTYDNMVVKASSFSTSDTISVININENNYTGKLMIVDNPKRVELATIDKFSLNIKGDKLLELAQNNYAVAAINASAFIDPNGTGNGGVPMGIVVKNGKVIYNDTSGAFNIVGFDYSGRLITGQFTLEDVAKSNIKDAVSFGPALIINGKPVTIEGDGGSGLQPRTAIGQTVDGKVLLLEIDGRQPLYSVGDSIKDIQDIMVRYGAINASNLDGGSSTAMYYNGEIINKPCGPLGSTGGRYLPTAFLVTK</sequence>
<dbReference type="Proteomes" id="UP000013523">
    <property type="component" value="Chromosome"/>
</dbReference>
<evidence type="ECO:0000256" key="1">
    <source>
        <dbReference type="SAM" id="Phobius"/>
    </source>
</evidence>
<reference evidence="3 4" key="1">
    <citation type="submission" date="2012-01" db="EMBL/GenBank/DDBJ databases">
        <title>Complete sequence of chromosome of Clostridium pasteurianum BC1.</title>
        <authorList>
            <consortium name="US DOE Joint Genome Institute"/>
            <person name="Lucas S."/>
            <person name="Han J."/>
            <person name="Lapidus A."/>
            <person name="Cheng J.-F."/>
            <person name="Goodwin L."/>
            <person name="Pitluck S."/>
            <person name="Peters L."/>
            <person name="Mikhailova N."/>
            <person name="Teshima H."/>
            <person name="Detter J.C."/>
            <person name="Han C."/>
            <person name="Tapia R."/>
            <person name="Land M."/>
            <person name="Hauser L."/>
            <person name="Kyrpides N."/>
            <person name="Ivanova N."/>
            <person name="Pagani I."/>
            <person name="Dunn J."/>
            <person name="Taghavi S."/>
            <person name="Francis A."/>
            <person name="van der Lelie D."/>
            <person name="Woyke T."/>
        </authorList>
    </citation>
    <scope>NUCLEOTIDE SEQUENCE [LARGE SCALE GENOMIC DNA]</scope>
    <source>
        <strain evidence="3 4">BC1</strain>
    </source>
</reference>
<dbReference type="OrthoDB" id="9809781at2"/>
<dbReference type="eggNOG" id="COG4632">
    <property type="taxonomic scope" value="Bacteria"/>
</dbReference>
<dbReference type="AlphaFoldDB" id="R4K4T3"/>
<evidence type="ECO:0000313" key="4">
    <source>
        <dbReference type="Proteomes" id="UP000013523"/>
    </source>
</evidence>
<dbReference type="PANTHER" id="PTHR40446">
    <property type="entry name" value="N-ACETYLGLUCOSAMINE-1-PHOSPHODIESTER ALPHA-N-ACETYLGLUCOSAMINIDASE"/>
    <property type="match status" value="1"/>
</dbReference>
<accession>R4K4T3</accession>
<dbReference type="InterPro" id="IPR018711">
    <property type="entry name" value="NAGPA"/>
</dbReference>
<proteinExistence type="predicted"/>
<keyword evidence="1" id="KW-1133">Transmembrane helix</keyword>
<feature type="domain" description="Phosphodiester glycosidase" evidence="2">
    <location>
        <begin position="175"/>
        <end position="356"/>
    </location>
</feature>
<dbReference type="STRING" id="86416.Clopa_1829"/>
<protein>
    <submittedName>
        <fullName evidence="3">Exopolysaccharide biosynthesis protein</fullName>
    </submittedName>
</protein>
<dbReference type="KEGG" id="cpas:Clopa_1829"/>
<gene>
    <name evidence="3" type="ORF">Clopa_1829</name>
</gene>
<dbReference type="PANTHER" id="PTHR40446:SF2">
    <property type="entry name" value="N-ACETYLGLUCOSAMINE-1-PHOSPHODIESTER ALPHA-N-ACETYLGLUCOSAMINIDASE"/>
    <property type="match status" value="1"/>
</dbReference>
<dbReference type="HOGENOM" id="CLU_058779_0_0_9"/>
<dbReference type="EMBL" id="CP003261">
    <property type="protein sequence ID" value="AGK96731.1"/>
    <property type="molecule type" value="Genomic_DNA"/>
</dbReference>
<dbReference type="PATRIC" id="fig|86416.3.peg.1804"/>
<feature type="transmembrane region" description="Helical" evidence="1">
    <location>
        <begin position="20"/>
        <end position="40"/>
    </location>
</feature>
<evidence type="ECO:0000313" key="3">
    <source>
        <dbReference type="EMBL" id="AGK96731.1"/>
    </source>
</evidence>
<organism evidence="3 4">
    <name type="scientific">Clostridium pasteurianum BC1</name>
    <dbReference type="NCBI Taxonomy" id="86416"/>
    <lineage>
        <taxon>Bacteria</taxon>
        <taxon>Bacillati</taxon>
        <taxon>Bacillota</taxon>
        <taxon>Clostridia</taxon>
        <taxon>Eubacteriales</taxon>
        <taxon>Clostridiaceae</taxon>
        <taxon>Clostridium</taxon>
    </lineage>
</organism>
<keyword evidence="1" id="KW-0812">Transmembrane</keyword>
<keyword evidence="4" id="KW-1185">Reference proteome</keyword>
<name>R4K4T3_CLOPA</name>